<dbReference type="EMBL" id="JAPTGB010000003">
    <property type="protein sequence ID" value="MCZ0859901.1"/>
    <property type="molecule type" value="Genomic_DNA"/>
</dbReference>
<dbReference type="SFLD" id="SFLDG01144">
    <property type="entry name" value="C2.B.4:_PGP_Like"/>
    <property type="match status" value="1"/>
</dbReference>
<keyword evidence="4 5" id="KW-0119">Carbohydrate metabolism</keyword>
<sequence>MPKAFITDIDGTLTDDRRRLSTHAVEEIRRLVDADIPVILASGNTVCFIDALSKMIGTNGDIIAENGGVYRHGYTGPRHAEGDRELCLTAYQKIVDYFQPEGEKLRLYSNEYRYSDVAFARDVDVGEVSRLLAGMPVQVVDTGFAIHLQPPGLSKGAALAKLAKLMGLAPADFLAAGDSVNDVSMLKLAGVAVVPANASQEARAAADDIMDKPFGEGTAEALARYFP</sequence>
<evidence type="ECO:0000313" key="8">
    <source>
        <dbReference type="Proteomes" id="UP001141422"/>
    </source>
</evidence>
<dbReference type="PANTHER" id="PTHR10000:SF8">
    <property type="entry name" value="HAD SUPERFAMILY HYDROLASE-LIKE, TYPE 3"/>
    <property type="match status" value="1"/>
</dbReference>
<evidence type="ECO:0000256" key="3">
    <source>
        <dbReference type="ARBA" id="ARBA00022842"/>
    </source>
</evidence>
<dbReference type="SUPFAM" id="SSF56784">
    <property type="entry name" value="HAD-like"/>
    <property type="match status" value="1"/>
</dbReference>
<keyword evidence="1 5" id="KW-0479">Metal-binding</keyword>
<dbReference type="CDD" id="cd07514">
    <property type="entry name" value="HAD_Pase"/>
    <property type="match status" value="1"/>
</dbReference>
<feature type="binding site" evidence="5">
    <location>
        <position position="178"/>
    </location>
    <ligand>
        <name>Mg(2+)</name>
        <dbReference type="ChEBI" id="CHEBI:18420"/>
    </ligand>
</feature>
<keyword evidence="3 5" id="KW-0460">Magnesium</keyword>
<evidence type="ECO:0000256" key="6">
    <source>
        <dbReference type="NCBIfam" id="TIGR01487"/>
    </source>
</evidence>
<keyword evidence="8" id="KW-1185">Reference proteome</keyword>
<evidence type="ECO:0000256" key="4">
    <source>
        <dbReference type="ARBA" id="ARBA00023277"/>
    </source>
</evidence>
<comment type="catalytic activity">
    <reaction evidence="5">
        <text>2-phosphoglycolate + H2O = glycolate + phosphate</text>
        <dbReference type="Rhea" id="RHEA:14369"/>
        <dbReference type="ChEBI" id="CHEBI:15377"/>
        <dbReference type="ChEBI" id="CHEBI:29805"/>
        <dbReference type="ChEBI" id="CHEBI:43474"/>
        <dbReference type="ChEBI" id="CHEBI:58033"/>
        <dbReference type="EC" id="3.1.3.18"/>
    </reaction>
</comment>
<dbReference type="InterPro" id="IPR006382">
    <property type="entry name" value="PGPase"/>
</dbReference>
<dbReference type="GO" id="GO:0008967">
    <property type="term" value="F:phosphoglycolate phosphatase activity"/>
    <property type="evidence" value="ECO:0007669"/>
    <property type="project" value="UniProtKB-EC"/>
</dbReference>
<evidence type="ECO:0000256" key="1">
    <source>
        <dbReference type="ARBA" id="ARBA00022723"/>
    </source>
</evidence>
<reference evidence="7" key="1">
    <citation type="submission" date="2022-12" db="EMBL/GenBank/DDBJ databases">
        <title>Isolation and characterisation of novel Methanocorpusculum spp. from native Australian herbivores indicates the genus is ancestrally host-associated.</title>
        <authorList>
            <person name="Volmer J.G."/>
            <person name="Soo R.M."/>
            <person name="Evans P.N."/>
            <person name="Hoedt E.C."/>
            <person name="Astorga Alsina A.L."/>
            <person name="Woodcroft B.J."/>
            <person name="Tyson G.W."/>
            <person name="Hugenholtz P."/>
            <person name="Morrison M."/>
        </authorList>
    </citation>
    <scope>NUCLEOTIDE SEQUENCE</scope>
    <source>
        <strain evidence="7">MG</strain>
    </source>
</reference>
<dbReference type="PANTHER" id="PTHR10000">
    <property type="entry name" value="PHOSPHOSERINE PHOSPHATASE"/>
    <property type="match status" value="1"/>
</dbReference>
<comment type="similarity">
    <text evidence="5">Belongs to the archaeal SPP-like hydrolase family.</text>
</comment>
<feature type="active site" description="Nucleophile" evidence="5">
    <location>
        <position position="8"/>
    </location>
</feature>
<protein>
    <recommendedName>
        <fullName evidence="5 6">Phosphoglycolate phosphatase</fullName>
        <shortName evidence="5">PGP</shortName>
        <shortName evidence="5">PGPase</shortName>
        <ecNumber evidence="5 6">3.1.3.18</ecNumber>
    </recommendedName>
</protein>
<feature type="binding site" evidence="5">
    <location>
        <position position="10"/>
    </location>
    <ligand>
        <name>Mg(2+)</name>
        <dbReference type="ChEBI" id="CHEBI:18420"/>
    </ligand>
</feature>
<evidence type="ECO:0000313" key="7">
    <source>
        <dbReference type="EMBL" id="MCZ0859901.1"/>
    </source>
</evidence>
<evidence type="ECO:0000256" key="5">
    <source>
        <dbReference type="HAMAP-Rule" id="MF_01419"/>
    </source>
</evidence>
<feature type="binding site" evidence="5">
    <location>
        <position position="8"/>
    </location>
    <ligand>
        <name>Mg(2+)</name>
        <dbReference type="ChEBI" id="CHEBI:18420"/>
    </ligand>
</feature>
<organism evidence="7 8">
    <name type="scientific">Methanocorpusculum petauri</name>
    <dbReference type="NCBI Taxonomy" id="3002863"/>
    <lineage>
        <taxon>Archaea</taxon>
        <taxon>Methanobacteriati</taxon>
        <taxon>Methanobacteriota</taxon>
        <taxon>Stenosarchaea group</taxon>
        <taxon>Methanomicrobia</taxon>
        <taxon>Methanomicrobiales</taxon>
        <taxon>Methanocorpusculaceae</taxon>
        <taxon>Methanocorpusculum</taxon>
    </lineage>
</organism>
<dbReference type="EC" id="3.1.3.18" evidence="5 6"/>
<dbReference type="SFLD" id="SFLDG01140">
    <property type="entry name" value="C2.B:_Phosphomannomutase_and_P"/>
    <property type="match status" value="1"/>
</dbReference>
<proteinExistence type="inferred from homology"/>
<dbReference type="HAMAP" id="MF_01419">
    <property type="entry name" value="GPH_hydrolase_arch"/>
    <property type="match status" value="1"/>
</dbReference>
<dbReference type="Proteomes" id="UP001141422">
    <property type="component" value="Unassembled WGS sequence"/>
</dbReference>
<comment type="cofactor">
    <cofactor evidence="5">
        <name>Mg(2+)</name>
        <dbReference type="ChEBI" id="CHEBI:18420"/>
    </cofactor>
</comment>
<comment type="caution">
    <text evidence="7">The sequence shown here is derived from an EMBL/GenBank/DDBJ whole genome shotgun (WGS) entry which is preliminary data.</text>
</comment>
<dbReference type="Gene3D" id="3.90.1070.10">
    <property type="match status" value="1"/>
</dbReference>
<dbReference type="SFLD" id="SFLDS00003">
    <property type="entry name" value="Haloacid_Dehalogenase"/>
    <property type="match status" value="1"/>
</dbReference>
<feature type="binding site" evidence="5">
    <location>
        <position position="182"/>
    </location>
    <ligand>
        <name>Mg(2+)</name>
        <dbReference type="ChEBI" id="CHEBI:18420"/>
    </ligand>
</feature>
<dbReference type="NCBIfam" id="TIGR01482">
    <property type="entry name" value="SPP-subfamily"/>
    <property type="match status" value="1"/>
</dbReference>
<dbReference type="InterPro" id="IPR023214">
    <property type="entry name" value="HAD_sf"/>
</dbReference>
<gene>
    <name evidence="7" type="ORF">O0S10_01500</name>
</gene>
<evidence type="ECO:0000256" key="2">
    <source>
        <dbReference type="ARBA" id="ARBA00022801"/>
    </source>
</evidence>
<dbReference type="Pfam" id="PF08282">
    <property type="entry name" value="Hydrolase_3"/>
    <property type="match status" value="2"/>
</dbReference>
<dbReference type="SFLD" id="SFLDF00446">
    <property type="entry name" value="phosphoglycolate_phosphatase_3"/>
    <property type="match status" value="1"/>
</dbReference>
<accession>A0ABT4IDS6</accession>
<dbReference type="InterPro" id="IPR036412">
    <property type="entry name" value="HAD-like_sf"/>
</dbReference>
<comment type="function">
    <text evidence="5">Catalyzes the dephosphorylation of 2-phosphoglycolate.</text>
</comment>
<keyword evidence="2 5" id="KW-0378">Hydrolase</keyword>
<feature type="binding site" evidence="5">
    <location>
        <position position="155"/>
    </location>
    <ligand>
        <name>substrate</name>
    </ligand>
</feature>
<dbReference type="NCBIfam" id="TIGR01487">
    <property type="entry name" value="Pglycolate_arch"/>
    <property type="match status" value="1"/>
</dbReference>
<dbReference type="RefSeq" id="WP_268924123.1">
    <property type="nucleotide sequence ID" value="NZ_JAPTGB010000003.1"/>
</dbReference>
<dbReference type="NCBIfam" id="NF002245">
    <property type="entry name" value="PRK01158.1"/>
    <property type="match status" value="1"/>
</dbReference>
<name>A0ABT4IDS6_9EURY</name>
<dbReference type="Gene3D" id="3.40.50.1000">
    <property type="entry name" value="HAD superfamily/HAD-like"/>
    <property type="match status" value="1"/>
</dbReference>